<keyword evidence="2" id="KW-0479">Metal-binding</keyword>
<accession>A0A6P6QIR1</accession>
<dbReference type="Proteomes" id="UP000515129">
    <property type="component" value="Chromosome 12"/>
</dbReference>
<evidence type="ECO:0000313" key="10">
    <source>
        <dbReference type="RefSeq" id="XP_026133232.1"/>
    </source>
</evidence>
<dbReference type="RefSeq" id="XP_026133232.1">
    <property type="nucleotide sequence ID" value="XM_026277447.1"/>
</dbReference>
<dbReference type="Pfam" id="PF05485">
    <property type="entry name" value="THAP"/>
    <property type="match status" value="1"/>
</dbReference>
<evidence type="ECO:0000256" key="1">
    <source>
        <dbReference type="ARBA" id="ARBA00001968"/>
    </source>
</evidence>
<dbReference type="AlphaFoldDB" id="A0A6P6QIR1"/>
<dbReference type="InterPro" id="IPR027806">
    <property type="entry name" value="HARBI1_dom"/>
</dbReference>
<keyword evidence="4" id="KW-0862">Zinc</keyword>
<dbReference type="InterPro" id="IPR006612">
    <property type="entry name" value="THAP_Znf"/>
</dbReference>
<evidence type="ECO:0000256" key="6">
    <source>
        <dbReference type="PROSITE-ProRule" id="PRU00309"/>
    </source>
</evidence>
<dbReference type="Pfam" id="PF13359">
    <property type="entry name" value="DDE_Tnp_4"/>
    <property type="match status" value="1"/>
</dbReference>
<sequence>MAYCCVPGCRSFSRQNKDNTSFHKFPQDRELQKKWIVKIRRDIGPNFQITKNTRVCSKHFSPECFSRTLTGIRKLKGGSVPSVFTWTQQPNERKTLRSQEKWHLEEEHEEDESSTKDGPSNEECHVTEMPNTDHDYCVEPMTTEEKLVAAQEEISRLSAENEALRSNQFGIQNFMGNPKLIQFYTGFPDYDTVRAVFLALQPTAQSMASWAQVQRINQTNQHSLRVGFQAQHLSLFNQFFLFLCRIRLGLLEQDLAVRFSVSQSTVSRICVTWANYLYFMLGSLPIWPSRSAVDELMPEYFKALYPKTRVILDCTEIRVQSASSKVLNSETYSHYKGTTTLKSLVGISPDGSMTFVSSLYTGSISDKEITKSSGILNLLEEGDAVMVDKGFLIKDLLDEINATVVIPPFLGPSGQFSHEDLAHTHNIARLRIHIERAIRRIKEYHIFDRVIPLSLAGSVNQLWTVCSILTNFHGPLF</sequence>
<name>A0A6P6QIR1_CARAU</name>
<dbReference type="PANTHER" id="PTHR23080">
    <property type="entry name" value="THAP DOMAIN PROTEIN"/>
    <property type="match status" value="1"/>
</dbReference>
<dbReference type="GO" id="GO:0008270">
    <property type="term" value="F:zinc ion binding"/>
    <property type="evidence" value="ECO:0007669"/>
    <property type="project" value="UniProtKB-KW"/>
</dbReference>
<dbReference type="Pfam" id="PF13613">
    <property type="entry name" value="HTH_Tnp_4"/>
    <property type="match status" value="1"/>
</dbReference>
<feature type="compositionally biased region" description="Basic and acidic residues" evidence="7">
    <location>
        <begin position="91"/>
        <end position="106"/>
    </location>
</feature>
<protein>
    <submittedName>
        <fullName evidence="10">Uncharacterized protein LOC113112068 isoform X1</fullName>
    </submittedName>
</protein>
<feature type="domain" description="THAP-type" evidence="8">
    <location>
        <begin position="1"/>
        <end position="84"/>
    </location>
</feature>
<dbReference type="InterPro" id="IPR038441">
    <property type="entry name" value="THAP_Znf_sf"/>
</dbReference>
<organism evidence="9 10">
    <name type="scientific">Carassius auratus</name>
    <name type="common">Goldfish</name>
    <dbReference type="NCBI Taxonomy" id="7957"/>
    <lineage>
        <taxon>Eukaryota</taxon>
        <taxon>Metazoa</taxon>
        <taxon>Chordata</taxon>
        <taxon>Craniata</taxon>
        <taxon>Vertebrata</taxon>
        <taxon>Euteleostomi</taxon>
        <taxon>Actinopterygii</taxon>
        <taxon>Neopterygii</taxon>
        <taxon>Teleostei</taxon>
        <taxon>Ostariophysi</taxon>
        <taxon>Cypriniformes</taxon>
        <taxon>Cyprinidae</taxon>
        <taxon>Cyprininae</taxon>
        <taxon>Carassius</taxon>
    </lineage>
</organism>
<comment type="cofactor">
    <cofactor evidence="1">
        <name>a divalent metal cation</name>
        <dbReference type="ChEBI" id="CHEBI:60240"/>
    </cofactor>
</comment>
<evidence type="ECO:0000259" key="8">
    <source>
        <dbReference type="PROSITE" id="PS50950"/>
    </source>
</evidence>
<keyword evidence="9" id="KW-1185">Reference proteome</keyword>
<dbReference type="PANTHER" id="PTHR23080:SF133">
    <property type="entry name" value="SI:CH211-262I1.5-RELATED"/>
    <property type="match status" value="1"/>
</dbReference>
<dbReference type="SMART" id="SM00980">
    <property type="entry name" value="THAP"/>
    <property type="match status" value="1"/>
</dbReference>
<gene>
    <name evidence="10" type="primary">LOC113112068</name>
</gene>
<dbReference type="SUPFAM" id="SSF57716">
    <property type="entry name" value="Glucocorticoid receptor-like (DNA-binding domain)"/>
    <property type="match status" value="1"/>
</dbReference>
<dbReference type="GO" id="GO:0003677">
    <property type="term" value="F:DNA binding"/>
    <property type="evidence" value="ECO:0007669"/>
    <property type="project" value="UniProtKB-UniRule"/>
</dbReference>
<evidence type="ECO:0000313" key="9">
    <source>
        <dbReference type="Proteomes" id="UP000515129"/>
    </source>
</evidence>
<feature type="region of interest" description="Disordered" evidence="7">
    <location>
        <begin position="90"/>
        <end position="134"/>
    </location>
</feature>
<evidence type="ECO:0000256" key="7">
    <source>
        <dbReference type="SAM" id="MobiDB-lite"/>
    </source>
</evidence>
<reference evidence="10" key="1">
    <citation type="submission" date="2025-08" db="UniProtKB">
        <authorList>
            <consortium name="RefSeq"/>
        </authorList>
    </citation>
    <scope>IDENTIFICATION</scope>
    <source>
        <strain evidence="10">Wakin</strain>
        <tissue evidence="10">Muscle</tissue>
    </source>
</reference>
<proteinExistence type="predicted"/>
<evidence type="ECO:0000256" key="4">
    <source>
        <dbReference type="ARBA" id="ARBA00022833"/>
    </source>
</evidence>
<dbReference type="PROSITE" id="PS50950">
    <property type="entry name" value="ZF_THAP"/>
    <property type="match status" value="1"/>
</dbReference>
<dbReference type="Gene3D" id="6.20.210.20">
    <property type="entry name" value="THAP domain"/>
    <property type="match status" value="1"/>
</dbReference>
<evidence type="ECO:0000256" key="2">
    <source>
        <dbReference type="ARBA" id="ARBA00022723"/>
    </source>
</evidence>
<dbReference type="InterPro" id="IPR027805">
    <property type="entry name" value="Transposase_HTH_dom"/>
</dbReference>
<keyword evidence="3 6" id="KW-0863">Zinc-finger</keyword>
<feature type="compositionally biased region" description="Basic and acidic residues" evidence="7">
    <location>
        <begin position="122"/>
        <end position="134"/>
    </location>
</feature>
<dbReference type="GeneID" id="113112068"/>
<dbReference type="KEGG" id="caua:113112068"/>
<keyword evidence="5 6" id="KW-0238">DNA-binding</keyword>
<dbReference type="SMART" id="SM00692">
    <property type="entry name" value="DM3"/>
    <property type="match status" value="1"/>
</dbReference>
<dbReference type="OrthoDB" id="10020990at2759"/>
<evidence type="ECO:0000256" key="3">
    <source>
        <dbReference type="ARBA" id="ARBA00022771"/>
    </source>
</evidence>
<evidence type="ECO:0000256" key="5">
    <source>
        <dbReference type="ARBA" id="ARBA00023125"/>
    </source>
</evidence>